<evidence type="ECO:0000313" key="7">
    <source>
        <dbReference type="Proteomes" id="UP000645828"/>
    </source>
</evidence>
<dbReference type="EMBL" id="CAJHUB010000775">
    <property type="protein sequence ID" value="CAD7691773.1"/>
    <property type="molecule type" value="Genomic_DNA"/>
</dbReference>
<feature type="compositionally biased region" description="Basic and acidic residues" evidence="5">
    <location>
        <begin position="57"/>
        <end position="70"/>
    </location>
</feature>
<protein>
    <recommendedName>
        <fullName evidence="3">Complement component 1 Q subcomponent-binding protein, mitochondrial</fullName>
    </recommendedName>
</protein>
<dbReference type="Proteomes" id="UP000645828">
    <property type="component" value="Unassembled WGS sequence"/>
</dbReference>
<dbReference type="GO" id="GO:0009986">
    <property type="term" value="C:cell surface"/>
    <property type="evidence" value="ECO:0007669"/>
    <property type="project" value="TreeGrafter"/>
</dbReference>
<evidence type="ECO:0000256" key="3">
    <source>
        <dbReference type="ARBA" id="ARBA00021918"/>
    </source>
</evidence>
<dbReference type="GO" id="GO:0005886">
    <property type="term" value="C:plasma membrane"/>
    <property type="evidence" value="ECO:0007669"/>
    <property type="project" value="UniProtKB-SubCell"/>
</dbReference>
<evidence type="ECO:0000256" key="4">
    <source>
        <dbReference type="ARBA" id="ARBA00022517"/>
    </source>
</evidence>
<dbReference type="GO" id="GO:0030984">
    <property type="term" value="F:kininogen binding"/>
    <property type="evidence" value="ECO:0007669"/>
    <property type="project" value="TreeGrafter"/>
</dbReference>
<dbReference type="AlphaFoldDB" id="A0A811ZT26"/>
<dbReference type="InterPro" id="IPR036561">
    <property type="entry name" value="MAM33_sf"/>
</dbReference>
<sequence length="133" mass="15088">MMGLRRKGRYRSTSPFPKMSGGWELEVNGTEAKLVQKTVGEKITVTWNVNKTISPTFDRKEEPSQGHMVEEQEPELTVTPRFVAEVIKNGGKKALLLDCHNPEDEVGQEEDKNDILSIRKVSFQSPGESEWRT</sequence>
<dbReference type="SUPFAM" id="SSF54529">
    <property type="entry name" value="Mitochondrial glycoprotein MAM33-like"/>
    <property type="match status" value="1"/>
</dbReference>
<evidence type="ECO:0000256" key="2">
    <source>
        <dbReference type="ARBA" id="ARBA00005457"/>
    </source>
</evidence>
<dbReference type="Gene3D" id="3.10.280.10">
    <property type="entry name" value="Mitochondrial glycoprotein"/>
    <property type="match status" value="1"/>
</dbReference>
<feature type="compositionally biased region" description="Basic residues" evidence="5">
    <location>
        <begin position="1"/>
        <end position="10"/>
    </location>
</feature>
<dbReference type="GO" id="GO:0001849">
    <property type="term" value="F:complement component C1q complex binding"/>
    <property type="evidence" value="ECO:0007669"/>
    <property type="project" value="TreeGrafter"/>
</dbReference>
<dbReference type="GO" id="GO:0042256">
    <property type="term" value="P:cytosolic ribosome assembly"/>
    <property type="evidence" value="ECO:0007669"/>
    <property type="project" value="TreeGrafter"/>
</dbReference>
<feature type="region of interest" description="Disordered" evidence="5">
    <location>
        <begin position="56"/>
        <end position="76"/>
    </location>
</feature>
<feature type="region of interest" description="Disordered" evidence="5">
    <location>
        <begin position="1"/>
        <end position="22"/>
    </location>
</feature>
<dbReference type="GO" id="GO:0048025">
    <property type="term" value="P:negative regulation of mRNA splicing, via spliceosome"/>
    <property type="evidence" value="ECO:0007669"/>
    <property type="project" value="TreeGrafter"/>
</dbReference>
<keyword evidence="4" id="KW-0690">Ribosome biogenesis</keyword>
<comment type="subcellular location">
    <subcellularLocation>
        <location evidence="1">Cell membrane</location>
        <topology evidence="1">Peripheral membrane protein</topology>
        <orientation evidence="1">Extracellular side</orientation>
    </subcellularLocation>
</comment>
<comment type="caution">
    <text evidence="6">The sequence shown here is derived from an EMBL/GenBank/DDBJ whole genome shotgun (WGS) entry which is preliminary data.</text>
</comment>
<proteinExistence type="inferred from homology"/>
<gene>
    <name evidence="6" type="ORF">NYPRO_LOCUS24567</name>
</gene>
<dbReference type="PANTHER" id="PTHR10826:SF1">
    <property type="entry name" value="COMPLEMENT COMPONENT 1 Q SUBCOMPONENT-BINDING PROTEIN, MITOCHONDRIAL"/>
    <property type="match status" value="1"/>
</dbReference>
<comment type="similarity">
    <text evidence="2">Belongs to the MAM33 family.</text>
</comment>
<dbReference type="Pfam" id="PF02330">
    <property type="entry name" value="MAM33"/>
    <property type="match status" value="1"/>
</dbReference>
<organism evidence="6 7">
    <name type="scientific">Nyctereutes procyonoides</name>
    <name type="common">Raccoon dog</name>
    <name type="synonym">Canis procyonoides</name>
    <dbReference type="NCBI Taxonomy" id="34880"/>
    <lineage>
        <taxon>Eukaryota</taxon>
        <taxon>Metazoa</taxon>
        <taxon>Chordata</taxon>
        <taxon>Craniata</taxon>
        <taxon>Vertebrata</taxon>
        <taxon>Euteleostomi</taxon>
        <taxon>Mammalia</taxon>
        <taxon>Eutheria</taxon>
        <taxon>Laurasiatheria</taxon>
        <taxon>Carnivora</taxon>
        <taxon>Caniformia</taxon>
        <taxon>Canidae</taxon>
        <taxon>Nyctereutes</taxon>
    </lineage>
</organism>
<evidence type="ECO:0000313" key="6">
    <source>
        <dbReference type="EMBL" id="CAD7691773.1"/>
    </source>
</evidence>
<dbReference type="PANTHER" id="PTHR10826">
    <property type="entry name" value="COMPLEMENT COMPONENT 1"/>
    <property type="match status" value="1"/>
</dbReference>
<name>A0A811ZT26_NYCPR</name>
<dbReference type="GO" id="GO:0005634">
    <property type="term" value="C:nucleus"/>
    <property type="evidence" value="ECO:0007669"/>
    <property type="project" value="TreeGrafter"/>
</dbReference>
<evidence type="ECO:0000256" key="5">
    <source>
        <dbReference type="SAM" id="MobiDB-lite"/>
    </source>
</evidence>
<reference evidence="6" key="1">
    <citation type="submission" date="2020-12" db="EMBL/GenBank/DDBJ databases">
        <authorList>
            <consortium name="Molecular Ecology Group"/>
        </authorList>
    </citation>
    <scope>NUCLEOTIDE SEQUENCE</scope>
    <source>
        <strain evidence="6">TBG_1078</strain>
    </source>
</reference>
<keyword evidence="7" id="KW-1185">Reference proteome</keyword>
<accession>A0A811ZT26</accession>
<dbReference type="GO" id="GO:0003714">
    <property type="term" value="F:transcription corepressor activity"/>
    <property type="evidence" value="ECO:0007669"/>
    <property type="project" value="TreeGrafter"/>
</dbReference>
<dbReference type="InterPro" id="IPR003428">
    <property type="entry name" value="MAM33"/>
</dbReference>
<dbReference type="GO" id="GO:0030449">
    <property type="term" value="P:regulation of complement activation"/>
    <property type="evidence" value="ECO:0007669"/>
    <property type="project" value="TreeGrafter"/>
</dbReference>
<dbReference type="GO" id="GO:0005759">
    <property type="term" value="C:mitochondrial matrix"/>
    <property type="evidence" value="ECO:0007669"/>
    <property type="project" value="InterPro"/>
</dbReference>
<evidence type="ECO:0000256" key="1">
    <source>
        <dbReference type="ARBA" id="ARBA00004296"/>
    </source>
</evidence>